<dbReference type="InterPro" id="IPR056884">
    <property type="entry name" value="NPHP3-like_N"/>
</dbReference>
<proteinExistence type="predicted"/>
<keyword evidence="1" id="KW-0677">Repeat</keyword>
<dbReference type="SUPFAM" id="SSF53474">
    <property type="entry name" value="alpha/beta-Hydrolases"/>
    <property type="match status" value="1"/>
</dbReference>
<feature type="compositionally biased region" description="Polar residues" evidence="3">
    <location>
        <begin position="15"/>
        <end position="31"/>
    </location>
</feature>
<feature type="region of interest" description="Disordered" evidence="3">
    <location>
        <begin position="2021"/>
        <end position="2042"/>
    </location>
</feature>
<comment type="caution">
    <text evidence="5">The sequence shown here is derived from an EMBL/GenBank/DDBJ whole genome shotgun (WGS) entry which is preliminary data.</text>
</comment>
<evidence type="ECO:0000259" key="4">
    <source>
        <dbReference type="Pfam" id="PF24883"/>
    </source>
</evidence>
<gene>
    <name evidence="5" type="ORF">C2S_10505</name>
</gene>
<name>A0A9Q9UE40_FUSFU</name>
<accession>A0A9Q9UE40</accession>
<dbReference type="PANTHER" id="PTHR10039">
    <property type="entry name" value="AMELOGENIN"/>
    <property type="match status" value="1"/>
</dbReference>
<feature type="region of interest" description="Disordered" evidence="3">
    <location>
        <begin position="1519"/>
        <end position="1540"/>
    </location>
</feature>
<dbReference type="InterPro" id="IPR029058">
    <property type="entry name" value="AB_hydrolase_fold"/>
</dbReference>
<feature type="domain" description="Nephrocystin 3-like N-terminal" evidence="4">
    <location>
        <begin position="374"/>
        <end position="549"/>
    </location>
</feature>
<protein>
    <recommendedName>
        <fullName evidence="4">Nephrocystin 3-like N-terminal domain-containing protein</fullName>
    </recommendedName>
</protein>
<keyword evidence="2" id="KW-0040">ANK repeat</keyword>
<dbReference type="SUPFAM" id="SSF48403">
    <property type="entry name" value="Ankyrin repeat"/>
    <property type="match status" value="1"/>
</dbReference>
<dbReference type="EMBL" id="CABFJX010000386">
    <property type="protein sequence ID" value="VTT77301.1"/>
    <property type="molecule type" value="Genomic_DNA"/>
</dbReference>
<dbReference type="PROSITE" id="PS50297">
    <property type="entry name" value="ANK_REP_REGION"/>
    <property type="match status" value="1"/>
</dbReference>
<dbReference type="Gene3D" id="3.40.50.1820">
    <property type="entry name" value="alpha/beta hydrolase"/>
    <property type="match status" value="1"/>
</dbReference>
<feature type="repeat" description="ANK" evidence="2">
    <location>
        <begin position="1032"/>
        <end position="1064"/>
    </location>
</feature>
<dbReference type="InterPro" id="IPR036770">
    <property type="entry name" value="Ankyrin_rpt-contain_sf"/>
</dbReference>
<dbReference type="Pfam" id="PF24883">
    <property type="entry name" value="NPHP3_N"/>
    <property type="match status" value="1"/>
</dbReference>
<feature type="compositionally biased region" description="Polar residues" evidence="3">
    <location>
        <begin position="2028"/>
        <end position="2037"/>
    </location>
</feature>
<feature type="region of interest" description="Disordered" evidence="3">
    <location>
        <begin position="2095"/>
        <end position="2114"/>
    </location>
</feature>
<feature type="region of interest" description="Disordered" evidence="3">
    <location>
        <begin position="10"/>
        <end position="31"/>
    </location>
</feature>
<evidence type="ECO:0000256" key="1">
    <source>
        <dbReference type="ARBA" id="ARBA00022737"/>
    </source>
</evidence>
<dbReference type="Proteomes" id="UP000760494">
    <property type="component" value="Unassembled WGS sequence"/>
</dbReference>
<evidence type="ECO:0000256" key="3">
    <source>
        <dbReference type="SAM" id="MobiDB-lite"/>
    </source>
</evidence>
<evidence type="ECO:0000256" key="2">
    <source>
        <dbReference type="PROSITE-ProRule" id="PRU00023"/>
    </source>
</evidence>
<dbReference type="PROSITE" id="PS50088">
    <property type="entry name" value="ANK_REPEAT"/>
    <property type="match status" value="1"/>
</dbReference>
<dbReference type="Gene3D" id="1.25.40.20">
    <property type="entry name" value="Ankyrin repeat-containing domain"/>
    <property type="match status" value="1"/>
</dbReference>
<sequence>MFRKALRRIHRFKETNQATPQNENQDANDSYVPTQSVPFQRPTAITSAQSLPNAVLEDNLLESEKNLNERKIQKGSNLGVTVLYEPPSGLAPIVDIVFVHGLRGNSFGTWHYGQDSGLHWPSDLLKVDIPDARILSFGYDAAVLHWWSPASRNSIGNHAQNLLGSIVRLREKTNTEDLALVFAMHSLGGLVVQNALDLSRSSPEAHLNSLESSTVGLLFMGTPHFGSNKARWGGYCTAVVSLTSSPNKNIIEVLERDSEMLATIQHKFHEILRLRQAKNRPISITCFYEELASPNIGMNVALPYFPDTPAMVFTPTISCHDKGYEAVAGELIRWAKDTRAILSRLGELEQECLRCLYFDGLESREESIGPPLAGTFAWIWNTEQCNFVDWLKSGSGLYWITGRALSGKSTLLKYITNTTPDEIRKKGLRKNPIVASYFLGGQTQHALGSTLEGIARALLWQILRKDHRYFDSILPYFRNMKQCRSNLDWKPSVLYEILLQVLAQKHSRPLWIFLDGLDRYPGDLIELADVCTKLAGAASRKVRICISSRPEQEFSCSFDATLASEDAILKLEDHTHGDITMFATAEISRLSNLLDGPSRTMLIKSISARANGLFMWVKLASRDVVQTCISGVGDGADKLLGCLDNLPDEITELYLEILKKQKKHRDLALRLLGVVEFGKRSFTLREFAFILNPGEGFPTEKEINSLRRQCDSITGGLLEYRNGRVSFAHETVSSFIRTLLDDPMYSIHLLKGCLVLGQACILLLESFDLPKETKHMPKLIERVGYRLRELRSYSIQHWLHHLSYCAIKGLFSDEISDISVCNRHTAHWHMMRLAQYWDHRSSDKVSNSPITTTLAFLFRSVIPLGIFTSQSVEIQDPMSEALQVPLPSFWEWKKQDLEYIVSVEFAPGYLVSFHAGKILRARVAQITCKVRFPDEVCQQEQIEVEENNDWIRAFLNSSGAGTFDNPIHFRRSPSSGLGGISGHKKDVLVKTSLFTQIQIVLWHYIQTQKEYLKHSGMTSRQLSHKATDERMDFPTPLHYAAFHGLDEVIEVLHEYGANLRSISNDSPLGTPLLAAIWGLSEKRYVTPRIAAIETLIRLDSTKGTIEMSATCASLGNVTPLDAAVRLYTGYRRRVGLESDELREVILLLLEEAAMVDAATRAIARSSRKLRSHFDDSSRAMFSSWVSQLPGSLPIPITSQKLARNPANATIGGLRGNVTYSTRGTRNLIRHQYAVSRVLDLVLFRPLLSKTPNLQTASSEFQRPVISYLFMADPLSVAGLALAVVSLGLQVTGGITDYFDSLKSRDQDIASIIQQNDTLKKTLQVIESSISRFQNDHRTATEALRQFLDSSNDELKVLEGIVATLTTNDQGSTDRKTKARNKGKKLLYPFHRPKLEQMATKLHHINATLQLGLQSLGLSVSHLGSEKLATLQVTSQTISSDLLVVQSEVSSISSPIRGMQSTLSQFETRFDGLEHLLEQLLVQGSNTNEKLQDITPALVTGRLLGKPAVLREMCDAVVTHEQHRPKRKPSVPHETAARVSTGMSSYSGGRFSCLCRHRRQFQRWNAALGSFVLSHEITTERHLPGCPATQFILEPDKSQKLALTYAGLRRLLNSAIQFSLTIRSGAGGSSFGPNFTYYPIVDSNRAPAFKMLRLLMSCFQHNGYLTFYGYSEVPAFSEKLIPSVVSAVLSLLQAKQASPRAVNDRNESLVYSVAECIGNYYSNMSFLPSLAKASQASPLLDLLEYLVNNKAPANDYTTHGHTPLSLMFAFASYSSVTYPVPTAAVDLILRSNTDSAAHPFRKKPVRAYSAPPRRRQAIDSSGSILRIGPRSLYQWCAECAVILMKADCMIRTSTLKRVLVYASKRCKLRYLRYMKDRRDRLKRLALESLPKTDIEQLCLESKHFLDSDALEVTQRLQQMGICVPEALAVMDNEWFRPIYQLVDSCDDANLLFRLGFRDTASWCNSYDLETRNISDRKSLSYLRWLANHDGIYCRLPFPTVKDIFGSACIFSELGYEIRHSETRRRSGYDQRNQSNGDNSLLAPPTMGPEEDWYHKVHSAVFEARAVDSCSCQCSPDGCNMLTFVLSQLVNEQHYDEYKPQRYSQEDTTTDTEDPERRALNNNESLLKLIDGFIVYLSHFSCHFKRWHHYATIRFITCVALEIGHSCCRRDGVHLAFGGDLDTDENGLGDDQGYKLELLEDLISEFEETMTSVLDNPDTGIDELVGFWERAWVGRMSEVLDRLEGCDLPEDEKLAAEEIGVVWDKVGPEPPEPRPEEIGNPYDKDMIEYWLYELRKIEEECQ</sequence>
<evidence type="ECO:0000313" key="5">
    <source>
        <dbReference type="EMBL" id="VTT77301.1"/>
    </source>
</evidence>
<organism evidence="5 6">
    <name type="scientific">Fusarium fujikuroi</name>
    <name type="common">Bakanae and foot rot disease fungus</name>
    <name type="synonym">Gibberella fujikuroi</name>
    <dbReference type="NCBI Taxonomy" id="5127"/>
    <lineage>
        <taxon>Eukaryota</taxon>
        <taxon>Fungi</taxon>
        <taxon>Dikarya</taxon>
        <taxon>Ascomycota</taxon>
        <taxon>Pezizomycotina</taxon>
        <taxon>Sordariomycetes</taxon>
        <taxon>Hypocreomycetidae</taxon>
        <taxon>Hypocreales</taxon>
        <taxon>Nectriaceae</taxon>
        <taxon>Fusarium</taxon>
        <taxon>Fusarium fujikuroi species complex</taxon>
    </lineage>
</organism>
<evidence type="ECO:0000313" key="6">
    <source>
        <dbReference type="Proteomes" id="UP000760494"/>
    </source>
</evidence>
<reference evidence="5" key="1">
    <citation type="submission" date="2019-05" db="EMBL/GenBank/DDBJ databases">
        <authorList>
            <person name="Piombo E."/>
        </authorList>
    </citation>
    <scope>NUCLEOTIDE SEQUENCE</scope>
    <source>
        <strain evidence="5">C2S</strain>
    </source>
</reference>
<dbReference type="PANTHER" id="PTHR10039:SF5">
    <property type="entry name" value="NACHT DOMAIN-CONTAINING PROTEIN"/>
    <property type="match status" value="1"/>
</dbReference>
<dbReference type="InterPro" id="IPR002110">
    <property type="entry name" value="Ankyrin_rpt"/>
</dbReference>